<dbReference type="InterPro" id="IPR003425">
    <property type="entry name" value="CCB3/YggT"/>
</dbReference>
<keyword evidence="1" id="KW-1133">Transmembrane helix</keyword>
<dbReference type="GO" id="GO:0016020">
    <property type="term" value="C:membrane"/>
    <property type="evidence" value="ECO:0007669"/>
    <property type="project" value="InterPro"/>
</dbReference>
<name>A0A0D2LDG9_9CHLO</name>
<evidence type="ECO:0000313" key="2">
    <source>
        <dbReference type="EMBL" id="KIZ04744.1"/>
    </source>
</evidence>
<dbReference type="RefSeq" id="XP_013903763.1">
    <property type="nucleotide sequence ID" value="XM_014048309.1"/>
</dbReference>
<organism evidence="2 3">
    <name type="scientific">Monoraphidium neglectum</name>
    <dbReference type="NCBI Taxonomy" id="145388"/>
    <lineage>
        <taxon>Eukaryota</taxon>
        <taxon>Viridiplantae</taxon>
        <taxon>Chlorophyta</taxon>
        <taxon>core chlorophytes</taxon>
        <taxon>Chlorophyceae</taxon>
        <taxon>CS clade</taxon>
        <taxon>Sphaeropleales</taxon>
        <taxon>Selenastraceae</taxon>
        <taxon>Monoraphidium</taxon>
    </lineage>
</organism>
<dbReference type="GeneID" id="25736093"/>
<feature type="transmembrane region" description="Helical" evidence="1">
    <location>
        <begin position="82"/>
        <end position="103"/>
    </location>
</feature>
<dbReference type="Proteomes" id="UP000054498">
    <property type="component" value="Unassembled WGS sequence"/>
</dbReference>
<proteinExistence type="predicted"/>
<dbReference type="OrthoDB" id="2066at2759"/>
<reference evidence="2 3" key="1">
    <citation type="journal article" date="2013" name="BMC Genomics">
        <title>Reconstruction of the lipid metabolism for the microalga Monoraphidium neglectum from its genome sequence reveals characteristics suitable for biofuel production.</title>
        <authorList>
            <person name="Bogen C."/>
            <person name="Al-Dilaimi A."/>
            <person name="Albersmeier A."/>
            <person name="Wichmann J."/>
            <person name="Grundmann M."/>
            <person name="Rupp O."/>
            <person name="Lauersen K.J."/>
            <person name="Blifernez-Klassen O."/>
            <person name="Kalinowski J."/>
            <person name="Goesmann A."/>
            <person name="Mussgnug J.H."/>
            <person name="Kruse O."/>
        </authorList>
    </citation>
    <scope>NUCLEOTIDE SEQUENCE [LARGE SCALE GENOMIC DNA]</scope>
    <source>
        <strain evidence="2 3">SAG 48.87</strain>
    </source>
</reference>
<keyword evidence="3" id="KW-1185">Reference proteome</keyword>
<dbReference type="AlphaFoldDB" id="A0A0D2LDG9"/>
<keyword evidence="1" id="KW-0472">Membrane</keyword>
<evidence type="ECO:0000313" key="3">
    <source>
        <dbReference type="Proteomes" id="UP000054498"/>
    </source>
</evidence>
<dbReference type="Pfam" id="PF02325">
    <property type="entry name" value="CCB3_YggT"/>
    <property type="match status" value="1"/>
</dbReference>
<accession>A0A0D2LDG9</accession>
<dbReference type="PANTHER" id="PTHR33219:SF14">
    <property type="entry name" value="PROTEIN COFACTOR ASSEMBLY OF COMPLEX C SUBUNIT B CCB3, CHLOROPLASTIC-RELATED"/>
    <property type="match status" value="1"/>
</dbReference>
<evidence type="ECO:0000256" key="1">
    <source>
        <dbReference type="SAM" id="Phobius"/>
    </source>
</evidence>
<dbReference type="KEGG" id="mng:MNEG_3215"/>
<dbReference type="PANTHER" id="PTHR33219">
    <property type="entry name" value="YLMG HOMOLOG PROTEIN 2, CHLOROPLASTIC"/>
    <property type="match status" value="1"/>
</dbReference>
<dbReference type="STRING" id="145388.A0A0D2LDG9"/>
<sequence>MLGQQLRQQAAGLAGVLPLASTSFTSSQGEIYFGLAKAVDVYLVVLTVRILLSWFRNINWFGEPFNTLRQLTDPYLQMFRGIIPAIGGIDLSPMLAFFLLNFLRGALMGMAV</sequence>
<gene>
    <name evidence="2" type="ORF">MNEG_3215</name>
</gene>
<protein>
    <submittedName>
        <fullName evidence="2">Uncharacterized protein ycf19</fullName>
    </submittedName>
</protein>
<keyword evidence="1" id="KW-0812">Transmembrane</keyword>
<dbReference type="GO" id="GO:0010020">
    <property type="term" value="P:chloroplast fission"/>
    <property type="evidence" value="ECO:0007669"/>
    <property type="project" value="TreeGrafter"/>
</dbReference>
<feature type="transmembrane region" description="Helical" evidence="1">
    <location>
        <begin position="41"/>
        <end position="61"/>
    </location>
</feature>
<dbReference type="EMBL" id="KK100613">
    <property type="protein sequence ID" value="KIZ04744.1"/>
    <property type="molecule type" value="Genomic_DNA"/>
</dbReference>